<feature type="transmembrane region" description="Helical" evidence="4">
    <location>
        <begin position="32"/>
        <end position="52"/>
    </location>
</feature>
<gene>
    <name evidence="6" type="ORF">H9763_05215</name>
</gene>
<dbReference type="AlphaFoldDB" id="A0A9D2MRA6"/>
<dbReference type="InterPro" id="IPR009003">
    <property type="entry name" value="Peptidase_S1_PA"/>
</dbReference>
<keyword evidence="4" id="KW-0472">Membrane</keyword>
<dbReference type="GO" id="GO:0042597">
    <property type="term" value="C:periplasmic space"/>
    <property type="evidence" value="ECO:0007669"/>
    <property type="project" value="TreeGrafter"/>
</dbReference>
<dbReference type="Gene3D" id="2.30.42.10">
    <property type="match status" value="1"/>
</dbReference>
<dbReference type="PRINTS" id="PR00834">
    <property type="entry name" value="PROTEASES2C"/>
</dbReference>
<comment type="caution">
    <text evidence="6">The sequence shown here is derived from an EMBL/GenBank/DDBJ whole genome shotgun (WGS) entry which is preliminary data.</text>
</comment>
<evidence type="ECO:0000256" key="4">
    <source>
        <dbReference type="SAM" id="Phobius"/>
    </source>
</evidence>
<keyword evidence="4" id="KW-1133">Transmembrane helix</keyword>
<evidence type="ECO:0000259" key="5">
    <source>
        <dbReference type="PROSITE" id="PS50106"/>
    </source>
</evidence>
<dbReference type="SUPFAM" id="SSF50156">
    <property type="entry name" value="PDZ domain-like"/>
    <property type="match status" value="1"/>
</dbReference>
<reference evidence="6" key="1">
    <citation type="journal article" date="2021" name="PeerJ">
        <title>Extensive microbial diversity within the chicken gut microbiome revealed by metagenomics and culture.</title>
        <authorList>
            <person name="Gilroy R."/>
            <person name="Ravi A."/>
            <person name="Getino M."/>
            <person name="Pursley I."/>
            <person name="Horton D.L."/>
            <person name="Alikhan N.F."/>
            <person name="Baker D."/>
            <person name="Gharbi K."/>
            <person name="Hall N."/>
            <person name="Watson M."/>
            <person name="Adriaenssens E.M."/>
            <person name="Foster-Nyarko E."/>
            <person name="Jarju S."/>
            <person name="Secka A."/>
            <person name="Antonio M."/>
            <person name="Oren A."/>
            <person name="Chaudhuri R.R."/>
            <person name="La Ragione R."/>
            <person name="Hildebrand F."/>
            <person name="Pallen M.J."/>
        </authorList>
    </citation>
    <scope>NUCLEOTIDE SEQUENCE</scope>
    <source>
        <strain evidence="6">USAMLcec3-2134</strain>
    </source>
</reference>
<keyword evidence="3" id="KW-0378">Hydrolase</keyword>
<reference evidence="6" key="2">
    <citation type="submission" date="2021-04" db="EMBL/GenBank/DDBJ databases">
        <authorList>
            <person name="Gilroy R."/>
        </authorList>
    </citation>
    <scope>NUCLEOTIDE SEQUENCE</scope>
    <source>
        <strain evidence="6">USAMLcec3-2134</strain>
    </source>
</reference>
<dbReference type="PANTHER" id="PTHR22939">
    <property type="entry name" value="SERINE PROTEASE FAMILY S1C HTRA-RELATED"/>
    <property type="match status" value="1"/>
</dbReference>
<proteinExistence type="inferred from homology"/>
<dbReference type="Proteomes" id="UP000886883">
    <property type="component" value="Unassembled WGS sequence"/>
</dbReference>
<dbReference type="PANTHER" id="PTHR22939:SF129">
    <property type="entry name" value="SERINE PROTEASE HTRA2, MITOCHONDRIAL"/>
    <property type="match status" value="1"/>
</dbReference>
<dbReference type="InterPro" id="IPR001478">
    <property type="entry name" value="PDZ"/>
</dbReference>
<evidence type="ECO:0000256" key="3">
    <source>
        <dbReference type="ARBA" id="ARBA00022801"/>
    </source>
</evidence>
<dbReference type="Gene3D" id="2.40.10.120">
    <property type="match status" value="1"/>
</dbReference>
<dbReference type="InterPro" id="IPR036034">
    <property type="entry name" value="PDZ_sf"/>
</dbReference>
<evidence type="ECO:0000256" key="1">
    <source>
        <dbReference type="ARBA" id="ARBA00010541"/>
    </source>
</evidence>
<protein>
    <submittedName>
        <fullName evidence="6">S1C family serine protease</fullName>
    </submittedName>
</protein>
<keyword evidence="4" id="KW-0812">Transmembrane</keyword>
<sequence length="431" mass="46888">MEENQQNQDIEFIKEKVKERPLNRKKLMRRTLLTASMAVIFGLIACFTFLVLEPVFSNLLYPEEEPQQVELKEENIAEEIGPEDMLLEEETQEESQPQTVVEKVELEMSDFQRLYRTMYALGQEVAKQSLVTVTGVSSDVDWFNNPYENQGRTAGLIVADNGQELLILSDSSVLEGAETMEVTFSDGAKAKAELKSQDEETGLAVVAVKLSEMEEGTRESVKAAVLGGSGSSLLATPVLALGRPAGTSGSVIFGMVTSTDQRLNLEDHNLQMLTTDMVGKNNSSGILINLSRQVVGILLPGAGDGEGEDDSRLLTAYGITDLLPIIRKLSNGQQIAHLGIRGTDVPAEVNGENGVPLGAYVTEIRMDSPAMRAGIQSGDVITKLGTSEIESFSDYQDALMELSPNSGVTVTLMRQGQAEYQEMTLEVMPEG</sequence>
<organism evidence="6 7">
    <name type="scientific">Candidatus Eisenbergiella merdigallinarum</name>
    <dbReference type="NCBI Taxonomy" id="2838552"/>
    <lineage>
        <taxon>Bacteria</taxon>
        <taxon>Bacillati</taxon>
        <taxon>Bacillota</taxon>
        <taxon>Clostridia</taxon>
        <taxon>Lachnospirales</taxon>
        <taxon>Lachnospiraceae</taxon>
        <taxon>Eisenbergiella</taxon>
    </lineage>
</organism>
<evidence type="ECO:0000313" key="7">
    <source>
        <dbReference type="Proteomes" id="UP000886883"/>
    </source>
</evidence>
<dbReference type="GO" id="GO:0006515">
    <property type="term" value="P:protein quality control for misfolded or incompletely synthesized proteins"/>
    <property type="evidence" value="ECO:0007669"/>
    <property type="project" value="TreeGrafter"/>
</dbReference>
<feature type="domain" description="PDZ" evidence="5">
    <location>
        <begin position="323"/>
        <end position="416"/>
    </location>
</feature>
<dbReference type="SUPFAM" id="SSF50494">
    <property type="entry name" value="Trypsin-like serine proteases"/>
    <property type="match status" value="1"/>
</dbReference>
<dbReference type="SMART" id="SM00228">
    <property type="entry name" value="PDZ"/>
    <property type="match status" value="1"/>
</dbReference>
<dbReference type="InterPro" id="IPR001940">
    <property type="entry name" value="Peptidase_S1C"/>
</dbReference>
<evidence type="ECO:0000313" key="6">
    <source>
        <dbReference type="EMBL" id="HJB90852.1"/>
    </source>
</evidence>
<comment type="similarity">
    <text evidence="1">Belongs to the peptidase S1C family.</text>
</comment>
<dbReference type="Pfam" id="PF13365">
    <property type="entry name" value="Trypsin_2"/>
    <property type="match status" value="1"/>
</dbReference>
<evidence type="ECO:0000256" key="2">
    <source>
        <dbReference type="ARBA" id="ARBA00022670"/>
    </source>
</evidence>
<keyword evidence="2 6" id="KW-0645">Protease</keyword>
<accession>A0A9D2MRA6</accession>
<dbReference type="EMBL" id="DWXE01000017">
    <property type="protein sequence ID" value="HJB90852.1"/>
    <property type="molecule type" value="Genomic_DNA"/>
</dbReference>
<dbReference type="Pfam" id="PF13180">
    <property type="entry name" value="PDZ_2"/>
    <property type="match status" value="1"/>
</dbReference>
<name>A0A9D2MRA6_9FIRM</name>
<dbReference type="PROSITE" id="PS50106">
    <property type="entry name" value="PDZ"/>
    <property type="match status" value="1"/>
</dbReference>
<dbReference type="GO" id="GO:0004252">
    <property type="term" value="F:serine-type endopeptidase activity"/>
    <property type="evidence" value="ECO:0007669"/>
    <property type="project" value="InterPro"/>
</dbReference>